<dbReference type="InterPro" id="IPR019742">
    <property type="entry name" value="MacrogloblnA2_CS"/>
</dbReference>
<evidence type="ECO:0000256" key="9">
    <source>
        <dbReference type="SAM" id="SignalP"/>
    </source>
</evidence>
<evidence type="ECO:0000256" key="5">
    <source>
        <dbReference type="ARBA" id="ARBA00023180"/>
    </source>
</evidence>
<organism evidence="12 13">
    <name type="scientific">Ceratitis capitata</name>
    <name type="common">Mediterranean fruit fly</name>
    <name type="synonym">Tephritis capitata</name>
    <dbReference type="NCBI Taxonomy" id="7213"/>
    <lineage>
        <taxon>Eukaryota</taxon>
        <taxon>Metazoa</taxon>
        <taxon>Ecdysozoa</taxon>
        <taxon>Arthropoda</taxon>
        <taxon>Hexapoda</taxon>
        <taxon>Insecta</taxon>
        <taxon>Pterygota</taxon>
        <taxon>Neoptera</taxon>
        <taxon>Endopterygota</taxon>
        <taxon>Diptera</taxon>
        <taxon>Brachycera</taxon>
        <taxon>Muscomorpha</taxon>
        <taxon>Tephritoidea</taxon>
        <taxon>Tephritidae</taxon>
        <taxon>Ceratitis</taxon>
        <taxon>Ceratitis</taxon>
    </lineage>
</organism>
<comment type="caution">
    <text evidence="12">The sequence shown here is derived from an EMBL/GenBank/DDBJ whole genome shotgun (WGS) entry which is preliminary data.</text>
</comment>
<dbReference type="Gene3D" id="2.60.40.1930">
    <property type="match status" value="2"/>
</dbReference>
<dbReference type="AlphaFoldDB" id="A0A811US19"/>
<keyword evidence="3" id="KW-0882">Thioester bond</keyword>
<dbReference type="SUPFAM" id="SSF48239">
    <property type="entry name" value="Terpenoid cyclases/Protein prenyltransferases"/>
    <property type="match status" value="1"/>
</dbReference>
<dbReference type="PANTHER" id="PTHR11412:SF136">
    <property type="entry name" value="CD109 ANTIGEN"/>
    <property type="match status" value="1"/>
</dbReference>
<dbReference type="InterPro" id="IPR002890">
    <property type="entry name" value="MG2"/>
</dbReference>
<dbReference type="InterPro" id="IPR011626">
    <property type="entry name" value="Alpha-macroglobulin_TED"/>
</dbReference>
<dbReference type="Pfam" id="PF17791">
    <property type="entry name" value="MG3"/>
    <property type="match status" value="1"/>
</dbReference>
<feature type="domain" description="Alpha-2-macroglobulin bait region" evidence="10">
    <location>
        <begin position="426"/>
        <end position="558"/>
    </location>
</feature>
<dbReference type="Gene3D" id="2.60.40.10">
    <property type="entry name" value="Immunoglobulins"/>
    <property type="match status" value="1"/>
</dbReference>
<dbReference type="InterPro" id="IPR001599">
    <property type="entry name" value="Macroglobln_a2"/>
</dbReference>
<dbReference type="Gene3D" id="2.20.130.20">
    <property type="match status" value="1"/>
</dbReference>
<evidence type="ECO:0000313" key="12">
    <source>
        <dbReference type="EMBL" id="CAD6999793.1"/>
    </source>
</evidence>
<protein>
    <recommendedName>
        <fullName evidence="8">TEP1-F</fullName>
    </recommendedName>
</protein>
<dbReference type="Gene3D" id="1.50.10.20">
    <property type="match status" value="1"/>
</dbReference>
<dbReference type="InterPro" id="IPR047565">
    <property type="entry name" value="Alpha-macroglob_thiol-ester_cl"/>
</dbReference>
<dbReference type="Gene3D" id="2.60.40.2950">
    <property type="match status" value="1"/>
</dbReference>
<evidence type="ECO:0000259" key="11">
    <source>
        <dbReference type="SMART" id="SM01360"/>
    </source>
</evidence>
<dbReference type="Pfam" id="PF07703">
    <property type="entry name" value="A2M_BRD"/>
    <property type="match status" value="1"/>
</dbReference>
<evidence type="ECO:0000259" key="10">
    <source>
        <dbReference type="SMART" id="SM01359"/>
    </source>
</evidence>
<feature type="domain" description="Alpha-2-macroglobulin" evidence="11">
    <location>
        <begin position="629"/>
        <end position="719"/>
    </location>
</feature>
<keyword evidence="13" id="KW-1185">Reference proteome</keyword>
<evidence type="ECO:0000256" key="3">
    <source>
        <dbReference type="ARBA" id="ARBA00022966"/>
    </source>
</evidence>
<dbReference type="GO" id="GO:0005615">
    <property type="term" value="C:extracellular space"/>
    <property type="evidence" value="ECO:0007669"/>
    <property type="project" value="InterPro"/>
</dbReference>
<dbReference type="SMART" id="SM01360">
    <property type="entry name" value="A2M"/>
    <property type="match status" value="1"/>
</dbReference>
<name>A0A811US19_CERCA</name>
<dbReference type="Gene3D" id="2.60.120.1540">
    <property type="match status" value="1"/>
</dbReference>
<dbReference type="GO" id="GO:0004866">
    <property type="term" value="F:endopeptidase inhibitor activity"/>
    <property type="evidence" value="ECO:0007669"/>
    <property type="project" value="InterPro"/>
</dbReference>
<dbReference type="GO" id="GO:0002376">
    <property type="term" value="P:immune system process"/>
    <property type="evidence" value="ECO:0007669"/>
    <property type="project" value="UniProtKB-KW"/>
</dbReference>
<dbReference type="EMBL" id="CAJHJT010000012">
    <property type="protein sequence ID" value="CAD6999793.1"/>
    <property type="molecule type" value="Genomic_DNA"/>
</dbReference>
<dbReference type="InterPro" id="IPR050473">
    <property type="entry name" value="A2M/Complement_sys"/>
</dbReference>
<dbReference type="SMART" id="SM01359">
    <property type="entry name" value="A2M_N_2"/>
    <property type="match status" value="1"/>
</dbReference>
<comment type="subunit">
    <text evidence="7">Heterodimer of a TEP1-N chain and an TEP1-C chain non-covalently linked. Forms a complex composed of TEP1-N and TEP1-C heterodimer, LRIM1 and APL1C; the interaction stabilizes TEP1-N and TEP1-C heterodimer, prevents its binding to tissues while circulating in the hemolymph and protects the thioester bond from hydrolysis. Mature TEP1 and to a lesser extent full-length TEP1 interact with SPCLIP1; the interaction is induced by microbial infection.</text>
</comment>
<evidence type="ECO:0000313" key="13">
    <source>
        <dbReference type="Proteomes" id="UP000606786"/>
    </source>
</evidence>
<dbReference type="InterPro" id="IPR013783">
    <property type="entry name" value="Ig-like_fold"/>
</dbReference>
<evidence type="ECO:0000256" key="6">
    <source>
        <dbReference type="ARBA" id="ARBA00057615"/>
    </source>
</evidence>
<evidence type="ECO:0000256" key="8">
    <source>
        <dbReference type="ARBA" id="ARBA00078071"/>
    </source>
</evidence>
<dbReference type="Gene3D" id="6.20.50.160">
    <property type="match status" value="1"/>
</dbReference>
<proteinExistence type="predicted"/>
<feature type="chain" id="PRO_5032814451" description="TEP1-F" evidence="9">
    <location>
        <begin position="24"/>
        <end position="1168"/>
    </location>
</feature>
<dbReference type="Proteomes" id="UP000606786">
    <property type="component" value="Unassembled WGS sequence"/>
</dbReference>
<dbReference type="Gene3D" id="2.60.40.1940">
    <property type="match status" value="1"/>
</dbReference>
<dbReference type="OrthoDB" id="9998011at2759"/>
<dbReference type="PANTHER" id="PTHR11412">
    <property type="entry name" value="MACROGLOBULIN / COMPLEMENT"/>
    <property type="match status" value="1"/>
</dbReference>
<keyword evidence="4" id="KW-1015">Disulfide bond</keyword>
<dbReference type="Pfam" id="PF01835">
    <property type="entry name" value="MG2"/>
    <property type="match status" value="1"/>
</dbReference>
<dbReference type="FunFam" id="2.60.40.1930:FF:000001">
    <property type="entry name" value="CD109 isoform 3"/>
    <property type="match status" value="1"/>
</dbReference>
<dbReference type="PROSITE" id="PS00477">
    <property type="entry name" value="ALPHA_2_MACROGLOBULIN"/>
    <property type="match status" value="1"/>
</dbReference>
<dbReference type="SMART" id="SM01419">
    <property type="entry name" value="Thiol-ester_cl"/>
    <property type="match status" value="1"/>
</dbReference>
<dbReference type="InterPro" id="IPR011625">
    <property type="entry name" value="A2M_N_BRD"/>
</dbReference>
<evidence type="ECO:0000256" key="4">
    <source>
        <dbReference type="ARBA" id="ARBA00023157"/>
    </source>
</evidence>
<evidence type="ECO:0000256" key="7">
    <source>
        <dbReference type="ARBA" id="ARBA00063781"/>
    </source>
</evidence>
<dbReference type="InterPro" id="IPR041555">
    <property type="entry name" value="MG3"/>
</dbReference>
<keyword evidence="1 9" id="KW-0732">Signal</keyword>
<dbReference type="InterPro" id="IPR008930">
    <property type="entry name" value="Terpenoid_cyclase/PrenylTrfase"/>
</dbReference>
<comment type="function">
    <text evidence="6">Binds covalently through a thioester bond to the pathogen surface resulting in pathogen clearance.</text>
</comment>
<dbReference type="Pfam" id="PF07678">
    <property type="entry name" value="TED_complement"/>
    <property type="match status" value="1"/>
</dbReference>
<evidence type="ECO:0000256" key="2">
    <source>
        <dbReference type="ARBA" id="ARBA00022859"/>
    </source>
</evidence>
<sequence length="1168" mass="131713">MFQFSVLLPILGLVIFTASPAQAQGFYTITAPEYIKPNSEYRVHVGVANVYQNSKIKLTLKGPLFNKFTELTIPPNSDKTATFQLGDIQNGDFSLEAQGLSGIVFQNSTNLIFENNLPAVYLQTDKSLYRHGDTIQFRVIFLDQYLLPANVNEPISIMIKDAQNNTIQSFDNITLNTGVFKGKLKLAELVVSGEWSVAAFLDKTPVASKTIEVREYELPLFEVDLDVPIYVNYKAKEFAVKVYAHYTFGKPIFGTCLIKLNASTTTLFERELNLSDGQLEISIPTKDLGRRIRPIEVRVTVVDHVTQTDRTVSKIISLSLNMYEIEMADVQKECFSGNDKFIYSPRISHIIGKPIDIDEEVYVKIKKGETETTDYTYPDENGRVRVELECSNDPKITVTIKYKNEEKSSEIELYHRSDSGQGGVFVKTQFPEVDTPMEVRLISPEPFSSFVCVIVGRGNIVYNNKIRIPNGRSETAYTFSITPTHEMIPEAHIFVYFFNAGKMIYYETKFTLPNQFRNSISIDMPETVKPGSFVSLVVETDPESYVCLLGVDKSVILLKSGNDLDAKQIFENLKTKDTKVSRTYTPGESAGLITMTNAQHNLESAVAKPDGVLVGRGSKPKVRQNFHEVFAFTEIMSDDGQSEIQEKIPDTITTWVVTGFSINPKTGFALTTTPTEIKTFLNFFVTVKLPQSVKLGEIIDLEVTAFNYLRSNVNASISMESEKGQFEFLPNYVVYEGTTVWNNEDFFISGEESKIYRLSIPLNIVLGSEHIEISVMDFIMGSMLNLINSGENLDNLIHSPYGCGEQNMFTMVPNLMVLKYLQSTDNTNKALKDKAISYLQTGYQRQLSYKVNDHSFSTWGAAPGITWLTAYVLRIFMEAKSYIYIDENIIKNGLEFLRKKQEADGGFREDGRLYDFANLNKLSVTATALLAFLENTQYKNQYKDVIDKATKYVRNNVKQNTDMRASALCLYALQVIGDPMVGELLDIIETKAYTGNGQKWWQNTPTPANIDVYITGYIVMTLLELKKPVTPIIKWIVSKRNSNGGFASTFETEAGMRALSMYATKFKEQGNNLDIDVRSQGQLLQSFKVGVNSKNINKKFELPRETRELQFTATGNGKATFQISYSYNTLETNNRDFNVNYTVLTPPGPRKIYKSAPNLFLTQLSVQV</sequence>
<feature type="signal peptide" evidence="9">
    <location>
        <begin position="1"/>
        <end position="23"/>
    </location>
</feature>
<evidence type="ECO:0000256" key="1">
    <source>
        <dbReference type="ARBA" id="ARBA00022729"/>
    </source>
</evidence>
<reference evidence="12" key="1">
    <citation type="submission" date="2020-11" db="EMBL/GenBank/DDBJ databases">
        <authorList>
            <person name="Whitehead M."/>
        </authorList>
    </citation>
    <scope>NUCLEOTIDE SEQUENCE</scope>
    <source>
        <strain evidence="12">EGII</strain>
    </source>
</reference>
<accession>A0A811US19</accession>
<dbReference type="Pfam" id="PF00207">
    <property type="entry name" value="A2M"/>
    <property type="match status" value="1"/>
</dbReference>
<keyword evidence="5" id="KW-0325">Glycoprotein</keyword>
<gene>
    <name evidence="12" type="ORF">CCAP1982_LOCUS8312</name>
</gene>
<keyword evidence="2" id="KW-0391">Immunity</keyword>